<evidence type="ECO:0000313" key="3">
    <source>
        <dbReference type="EMBL" id="ASY66273.1"/>
    </source>
</evidence>
<geneLocation type="plasmid" evidence="4">
    <name>psj05684b</name>
</geneLocation>
<keyword evidence="4" id="KW-1185">Reference proteome</keyword>
<evidence type="ECO:0000313" key="4">
    <source>
        <dbReference type="Proteomes" id="UP000217211"/>
    </source>
</evidence>
<gene>
    <name evidence="3" type="ORF">SJ05684_b52910</name>
</gene>
<protein>
    <submittedName>
        <fullName evidence="3">Uncharacterized protein</fullName>
    </submittedName>
</protein>
<organism evidence="3 4">
    <name type="scientific">Sinorhizobium sojae CCBAU 05684</name>
    <dbReference type="NCBI Taxonomy" id="716928"/>
    <lineage>
        <taxon>Bacteria</taxon>
        <taxon>Pseudomonadati</taxon>
        <taxon>Pseudomonadota</taxon>
        <taxon>Alphaproteobacteria</taxon>
        <taxon>Hyphomicrobiales</taxon>
        <taxon>Rhizobiaceae</taxon>
        <taxon>Sinorhizobium/Ensifer group</taxon>
        <taxon>Sinorhizobium</taxon>
    </lineage>
</organism>
<dbReference type="EMBL" id="CP023068">
    <property type="protein sequence ID" value="ASY66273.1"/>
    <property type="molecule type" value="Genomic_DNA"/>
</dbReference>
<dbReference type="Proteomes" id="UP000217211">
    <property type="component" value="Plasmid pSJ05684b"/>
</dbReference>
<name>A0A249PK12_9HYPH</name>
<reference evidence="3 4" key="1">
    <citation type="submission" date="2017-08" db="EMBL/GenBank/DDBJ databases">
        <title>Multipartite genome sequences of Sinorhizobium species nodulating soybeans.</title>
        <authorList>
            <person name="Tian C.F."/>
        </authorList>
    </citation>
    <scope>NUCLEOTIDE SEQUENCE [LARGE SCALE GENOMIC DNA]</scope>
    <source>
        <strain evidence="3 4">CCBAU 05684</strain>
        <plasmid evidence="4">psj05684b</plasmid>
    </source>
</reference>
<feature type="transmembrane region" description="Helical" evidence="2">
    <location>
        <begin position="32"/>
        <end position="56"/>
    </location>
</feature>
<dbReference type="STRING" id="716928.GCA_000261485_04575"/>
<dbReference type="AlphaFoldDB" id="A0A249PK12"/>
<dbReference type="KEGG" id="esj:SJ05684_b52910"/>
<keyword evidence="2" id="KW-0472">Membrane</keyword>
<keyword evidence="2" id="KW-1133">Transmembrane helix</keyword>
<keyword evidence="3" id="KW-0614">Plasmid</keyword>
<feature type="region of interest" description="Disordered" evidence="1">
    <location>
        <begin position="114"/>
        <end position="133"/>
    </location>
</feature>
<sequence length="155" mass="16940">MPKADFQVKLAIPDIEIGGVIQPMDYAGMVEAASAAAVLGLGIGTINIVMFARSALYEQIFGMINRPLFMISGVFFLPENLPAPIPLGLALRFHRFARTEAARNLFSHLARHLRQARSPPSDRYPPAAPRARRWSMTGNPSPIISVRSIAIGCWG</sequence>
<proteinExistence type="predicted"/>
<evidence type="ECO:0000256" key="2">
    <source>
        <dbReference type="SAM" id="Phobius"/>
    </source>
</evidence>
<evidence type="ECO:0000256" key="1">
    <source>
        <dbReference type="SAM" id="MobiDB-lite"/>
    </source>
</evidence>
<dbReference type="eggNOG" id="COG1682">
    <property type="taxonomic scope" value="Bacteria"/>
</dbReference>
<keyword evidence="2" id="KW-0812">Transmembrane</keyword>
<accession>A0A249PK12</accession>